<evidence type="ECO:0000256" key="3">
    <source>
        <dbReference type="ARBA" id="ARBA00022448"/>
    </source>
</evidence>
<feature type="transmembrane region" description="Helical" evidence="8">
    <location>
        <begin position="262"/>
        <end position="285"/>
    </location>
</feature>
<name>A0A1X7JEV7_9CORY</name>
<dbReference type="EMBL" id="FXAR01000004">
    <property type="protein sequence ID" value="SMG26189.1"/>
    <property type="molecule type" value="Genomic_DNA"/>
</dbReference>
<keyword evidence="10" id="KW-1185">Reference proteome</keyword>
<dbReference type="InterPro" id="IPR004706">
    <property type="entry name" value="Arsenical-R_Acr3"/>
</dbReference>
<dbReference type="GO" id="GO:0015297">
    <property type="term" value="F:antiporter activity"/>
    <property type="evidence" value="ECO:0007669"/>
    <property type="project" value="InterPro"/>
</dbReference>
<gene>
    <name evidence="9" type="ORF">SAMN06295981_1528</name>
</gene>
<evidence type="ECO:0000256" key="1">
    <source>
        <dbReference type="ARBA" id="ARBA00004651"/>
    </source>
</evidence>
<dbReference type="Proteomes" id="UP000193309">
    <property type="component" value="Unassembled WGS sequence"/>
</dbReference>
<feature type="transmembrane region" description="Helical" evidence="8">
    <location>
        <begin position="20"/>
        <end position="39"/>
    </location>
</feature>
<feature type="transmembrane region" description="Helical" evidence="8">
    <location>
        <begin position="204"/>
        <end position="225"/>
    </location>
</feature>
<evidence type="ECO:0000256" key="7">
    <source>
        <dbReference type="ARBA" id="ARBA00023136"/>
    </source>
</evidence>
<keyword evidence="5 8" id="KW-0812">Transmembrane</keyword>
<dbReference type="PANTHER" id="PTHR43057">
    <property type="entry name" value="ARSENITE EFFLUX TRANSPORTER"/>
    <property type="match status" value="1"/>
</dbReference>
<dbReference type="InterPro" id="IPR038770">
    <property type="entry name" value="Na+/solute_symporter_sf"/>
</dbReference>
<feature type="transmembrane region" description="Helical" evidence="8">
    <location>
        <begin position="51"/>
        <end position="71"/>
    </location>
</feature>
<organism evidence="9 10">
    <name type="scientific">Corynebacterium pollutisoli</name>
    <dbReference type="NCBI Taxonomy" id="1610489"/>
    <lineage>
        <taxon>Bacteria</taxon>
        <taxon>Bacillati</taxon>
        <taxon>Actinomycetota</taxon>
        <taxon>Actinomycetes</taxon>
        <taxon>Mycobacteriales</taxon>
        <taxon>Corynebacteriaceae</taxon>
        <taxon>Corynebacterium</taxon>
    </lineage>
</organism>
<evidence type="ECO:0000313" key="9">
    <source>
        <dbReference type="EMBL" id="SMG26189.1"/>
    </source>
</evidence>
<feature type="transmembrane region" description="Helical" evidence="8">
    <location>
        <begin position="77"/>
        <end position="97"/>
    </location>
</feature>
<accession>A0A1X7JEV7</accession>
<evidence type="ECO:0000313" key="10">
    <source>
        <dbReference type="Proteomes" id="UP000193309"/>
    </source>
</evidence>
<dbReference type="Pfam" id="PF01758">
    <property type="entry name" value="SBF"/>
    <property type="match status" value="1"/>
</dbReference>
<evidence type="ECO:0000256" key="8">
    <source>
        <dbReference type="SAM" id="Phobius"/>
    </source>
</evidence>
<proteinExistence type="inferred from homology"/>
<reference evidence="10" key="1">
    <citation type="submission" date="2017-04" db="EMBL/GenBank/DDBJ databases">
        <authorList>
            <person name="Varghese N."/>
            <person name="Submissions S."/>
        </authorList>
    </citation>
    <scope>NUCLEOTIDE SEQUENCE [LARGE SCALE GENOMIC DNA]</scope>
    <source>
        <strain evidence="10">VDS</strain>
    </source>
</reference>
<sequence length="294" mass="31244">MILRLFLAVAAGLLIDVPEARLFTTPVLGALLFVTFLSIPLRGLRIDARFLTVLALLNFVVVPLVVGAITWPLRDDGAVYAAVLLVLLAPCIDYVIAFSGLAGGARDQMLAATPFLLLGQMLLLPLYLGMFLGSSEVLAPGPFLEAFVLLIVVPLVLAALAQRSPWADVWERAGEKSMTPLMMATLFLVMAGYSAGALGEWRELLAPAATYVVFAGVMVVLGWTVAGVARLSTSARVSATFSAVTRNSLVVLPFALAMPGDLAPVVVVSQTLVELLVMVTMVWAVPHMVRKSAV</sequence>
<dbReference type="RefSeq" id="WP_085549634.1">
    <property type="nucleotide sequence ID" value="NZ_FXAR01000004.1"/>
</dbReference>
<dbReference type="Gene3D" id="1.20.1530.20">
    <property type="match status" value="1"/>
</dbReference>
<evidence type="ECO:0000256" key="4">
    <source>
        <dbReference type="ARBA" id="ARBA00022475"/>
    </source>
</evidence>
<feature type="transmembrane region" description="Helical" evidence="8">
    <location>
        <begin position="237"/>
        <end position="256"/>
    </location>
</feature>
<feature type="transmembrane region" description="Helical" evidence="8">
    <location>
        <begin position="109"/>
        <end position="131"/>
    </location>
</feature>
<evidence type="ECO:0000256" key="6">
    <source>
        <dbReference type="ARBA" id="ARBA00022989"/>
    </source>
</evidence>
<dbReference type="PANTHER" id="PTHR43057:SF1">
    <property type="entry name" value="ARSENICAL-RESISTANCE PROTEIN 3"/>
    <property type="match status" value="1"/>
</dbReference>
<feature type="transmembrane region" description="Helical" evidence="8">
    <location>
        <begin position="143"/>
        <end position="161"/>
    </location>
</feature>
<evidence type="ECO:0000256" key="5">
    <source>
        <dbReference type="ARBA" id="ARBA00022692"/>
    </source>
</evidence>
<comment type="subcellular location">
    <subcellularLocation>
        <location evidence="1">Cell membrane</location>
        <topology evidence="1">Multi-pass membrane protein</topology>
    </subcellularLocation>
</comment>
<keyword evidence="3" id="KW-0813">Transport</keyword>
<dbReference type="GO" id="GO:0005886">
    <property type="term" value="C:plasma membrane"/>
    <property type="evidence" value="ECO:0007669"/>
    <property type="project" value="UniProtKB-SubCell"/>
</dbReference>
<feature type="transmembrane region" description="Helical" evidence="8">
    <location>
        <begin position="181"/>
        <end position="198"/>
    </location>
</feature>
<keyword evidence="7 8" id="KW-0472">Membrane</keyword>
<dbReference type="GO" id="GO:0015104">
    <property type="term" value="F:antimonite transmembrane transporter activity"/>
    <property type="evidence" value="ECO:0007669"/>
    <property type="project" value="TreeGrafter"/>
</dbReference>
<dbReference type="AlphaFoldDB" id="A0A1X7JEV7"/>
<dbReference type="STRING" id="1610489.SAMN06295981_1528"/>
<keyword evidence="6 8" id="KW-1133">Transmembrane helix</keyword>
<protein>
    <submittedName>
        <fullName evidence="9">Arsenite efflux pump ArsB, ACR3 family</fullName>
    </submittedName>
</protein>
<dbReference type="InterPro" id="IPR002657">
    <property type="entry name" value="BilAc:Na_symport/Acr3"/>
</dbReference>
<evidence type="ECO:0000256" key="2">
    <source>
        <dbReference type="ARBA" id="ARBA00010110"/>
    </source>
</evidence>
<dbReference type="GO" id="GO:0015105">
    <property type="term" value="F:arsenite transmembrane transporter activity"/>
    <property type="evidence" value="ECO:0007669"/>
    <property type="project" value="TreeGrafter"/>
</dbReference>
<keyword evidence="4" id="KW-1003">Cell membrane</keyword>
<comment type="similarity">
    <text evidence="2">Belongs to the arsenical resistance-3 (ACR3) (TC 2.A.59) family.</text>
</comment>